<dbReference type="GO" id="GO:0005794">
    <property type="term" value="C:Golgi apparatus"/>
    <property type="evidence" value="ECO:0007669"/>
    <property type="project" value="TreeGrafter"/>
</dbReference>
<dbReference type="AlphaFoldDB" id="A0A8D0GE57"/>
<dbReference type="PANTHER" id="PTHR21663:SF1">
    <property type="entry name" value="HEAT REPEAT-CONTAINING PROTEIN 5A"/>
    <property type="match status" value="1"/>
</dbReference>
<keyword evidence="3" id="KW-1185">Reference proteome</keyword>
<reference evidence="2" key="1">
    <citation type="submission" date="2025-08" db="UniProtKB">
        <authorList>
            <consortium name="Ensembl"/>
        </authorList>
    </citation>
    <scope>IDENTIFICATION</scope>
</reference>
<dbReference type="GO" id="GO:0016020">
    <property type="term" value="C:membrane"/>
    <property type="evidence" value="ECO:0007669"/>
    <property type="project" value="TreeGrafter"/>
</dbReference>
<dbReference type="GO" id="GO:0008104">
    <property type="term" value="P:intracellular protein localization"/>
    <property type="evidence" value="ECO:0007669"/>
    <property type="project" value="TreeGrafter"/>
</dbReference>
<dbReference type="SUPFAM" id="SSF48371">
    <property type="entry name" value="ARM repeat"/>
    <property type="match status" value="1"/>
</dbReference>
<evidence type="ECO:0000313" key="2">
    <source>
        <dbReference type="Ensembl" id="ENSSPUP00000003693.1"/>
    </source>
</evidence>
<name>A0A8D0GE57_SPHPU</name>
<dbReference type="Ensembl" id="ENSSPUT00000003925.1">
    <property type="protein sequence ID" value="ENSSPUP00000003693.1"/>
    <property type="gene ID" value="ENSSPUG00000002831.1"/>
</dbReference>
<dbReference type="GO" id="GO:0005829">
    <property type="term" value="C:cytosol"/>
    <property type="evidence" value="ECO:0007669"/>
    <property type="project" value="GOC"/>
</dbReference>
<dbReference type="InterPro" id="IPR040108">
    <property type="entry name" value="Laa1/Sip1/HEATR5"/>
</dbReference>
<protein>
    <submittedName>
        <fullName evidence="2">Uncharacterized protein</fullName>
    </submittedName>
</protein>
<sequence>ELGVELLNVLHRLILTRESPAIQLAALEVVRQILFASQEHVKEKRRSAEVDDGASEKETLPEFGEGKDTGGLVPGKSLVFATLELCVCILVRQFPQLNPKLTGSPGIRARKHQLLSQNENQLVSAALVILSDVPAVCSPEGSVSVLPTILYLVIGVLRETAVKLPDGQLPLTVAASLQALKGVLSSPMAQAEKSQTAWTQLLCSALATILDCWDSDGAQQELDEVSLLTAITVFIFSTSPEVTTIECLQKRCIEKFNFALESKDPVVQLKCYQLLFSIFQCPNRAVSHPYIHSLASLIVSKLQETEKTKPETVAELQVVQEGIKVVAALIALAKEEHRKCLHHAIWCTDCKKLCW</sequence>
<dbReference type="GO" id="GO:0030139">
    <property type="term" value="C:endocytic vesicle"/>
    <property type="evidence" value="ECO:0007669"/>
    <property type="project" value="TreeGrafter"/>
</dbReference>
<proteinExistence type="predicted"/>
<dbReference type="PANTHER" id="PTHR21663">
    <property type="entry name" value="HYPOTHETICAL HEAT DOMAIN-CONTAINING"/>
    <property type="match status" value="1"/>
</dbReference>
<accession>A0A8D0GE57</accession>
<evidence type="ECO:0000313" key="3">
    <source>
        <dbReference type="Proteomes" id="UP000694392"/>
    </source>
</evidence>
<dbReference type="Pfam" id="PF25468">
    <property type="entry name" value="HEAT_HEATR5A"/>
    <property type="match status" value="1"/>
</dbReference>
<dbReference type="Proteomes" id="UP000694392">
    <property type="component" value="Unplaced"/>
</dbReference>
<organism evidence="2 3">
    <name type="scientific">Sphenodon punctatus</name>
    <name type="common">Tuatara</name>
    <name type="synonym">Hatteria punctata</name>
    <dbReference type="NCBI Taxonomy" id="8508"/>
    <lineage>
        <taxon>Eukaryota</taxon>
        <taxon>Metazoa</taxon>
        <taxon>Chordata</taxon>
        <taxon>Craniata</taxon>
        <taxon>Vertebrata</taxon>
        <taxon>Euteleostomi</taxon>
        <taxon>Lepidosauria</taxon>
        <taxon>Sphenodontia</taxon>
        <taxon>Sphenodontidae</taxon>
        <taxon>Sphenodon</taxon>
    </lineage>
</organism>
<dbReference type="GO" id="GO:0006897">
    <property type="term" value="P:endocytosis"/>
    <property type="evidence" value="ECO:0007669"/>
    <property type="project" value="TreeGrafter"/>
</dbReference>
<dbReference type="OMA" id="CTESQLA"/>
<dbReference type="GeneTree" id="ENSGT00390000006205"/>
<dbReference type="GO" id="GO:0042147">
    <property type="term" value="P:retrograde transport, endosome to Golgi"/>
    <property type="evidence" value="ECO:0007669"/>
    <property type="project" value="TreeGrafter"/>
</dbReference>
<feature type="region of interest" description="Disordered" evidence="1">
    <location>
        <begin position="45"/>
        <end position="68"/>
    </location>
</feature>
<reference evidence="2" key="2">
    <citation type="submission" date="2025-09" db="UniProtKB">
        <authorList>
            <consortium name="Ensembl"/>
        </authorList>
    </citation>
    <scope>IDENTIFICATION</scope>
</reference>
<evidence type="ECO:0000256" key="1">
    <source>
        <dbReference type="SAM" id="MobiDB-lite"/>
    </source>
</evidence>
<dbReference type="InterPro" id="IPR016024">
    <property type="entry name" value="ARM-type_fold"/>
</dbReference>